<dbReference type="InterPro" id="IPR020549">
    <property type="entry name" value="YbeY_CS"/>
</dbReference>
<sequence length="156" mass="17788">MKLTVDMNDETSTITEAQQSLVRELLKKTAELEKLEGETEVSVTFVSLERIQEINRDYRGKDLPTDVISFALNDQDEEELEVVAEGLPNVLGDIIISVSHIRSQAEEYGHSFERELGFLTVHGMLHLLGYDHLTEEEEKDMFSRQEDILSAYGLSR</sequence>
<gene>
    <name evidence="9 10" type="primary">ybeY</name>
    <name evidence="10" type="ORF">M3202_01950</name>
</gene>
<proteinExistence type="inferred from homology"/>
<comment type="cofactor">
    <cofactor evidence="9">
        <name>Zn(2+)</name>
        <dbReference type="ChEBI" id="CHEBI:29105"/>
    </cofactor>
    <text evidence="9">Binds 1 zinc ion.</text>
</comment>
<dbReference type="Proteomes" id="UP001139179">
    <property type="component" value="Unassembled WGS sequence"/>
</dbReference>
<feature type="binding site" evidence="9">
    <location>
        <position position="126"/>
    </location>
    <ligand>
        <name>Zn(2+)</name>
        <dbReference type="ChEBI" id="CHEBI:29105"/>
        <note>catalytic</note>
    </ligand>
</feature>
<dbReference type="AlphaFoldDB" id="A0A9X2ILG4"/>
<protein>
    <recommendedName>
        <fullName evidence="9">Endoribonuclease YbeY</fullName>
        <ecNumber evidence="9">3.1.-.-</ecNumber>
    </recommendedName>
</protein>
<dbReference type="GO" id="GO:0004521">
    <property type="term" value="F:RNA endonuclease activity"/>
    <property type="evidence" value="ECO:0007669"/>
    <property type="project" value="UniProtKB-UniRule"/>
</dbReference>
<feature type="binding site" evidence="9">
    <location>
        <position position="132"/>
    </location>
    <ligand>
        <name>Zn(2+)</name>
        <dbReference type="ChEBI" id="CHEBI:29105"/>
        <note>catalytic</note>
    </ligand>
</feature>
<name>A0A9X2ILG4_9BACI</name>
<dbReference type="RefSeq" id="WP_251221682.1">
    <property type="nucleotide sequence ID" value="NZ_JAMBOL010000001.1"/>
</dbReference>
<dbReference type="GO" id="GO:0005737">
    <property type="term" value="C:cytoplasm"/>
    <property type="evidence" value="ECO:0007669"/>
    <property type="project" value="UniProtKB-SubCell"/>
</dbReference>
<evidence type="ECO:0000256" key="8">
    <source>
        <dbReference type="ARBA" id="ARBA00022833"/>
    </source>
</evidence>
<dbReference type="GO" id="GO:0006364">
    <property type="term" value="P:rRNA processing"/>
    <property type="evidence" value="ECO:0007669"/>
    <property type="project" value="UniProtKB-UniRule"/>
</dbReference>
<dbReference type="PANTHER" id="PTHR46986:SF1">
    <property type="entry name" value="ENDORIBONUCLEASE YBEY, CHLOROPLASTIC"/>
    <property type="match status" value="1"/>
</dbReference>
<dbReference type="EC" id="3.1.-.-" evidence="9"/>
<comment type="subcellular location">
    <subcellularLocation>
        <location evidence="9">Cytoplasm</location>
    </subcellularLocation>
</comment>
<evidence type="ECO:0000256" key="5">
    <source>
        <dbReference type="ARBA" id="ARBA00022723"/>
    </source>
</evidence>
<evidence type="ECO:0000256" key="2">
    <source>
        <dbReference type="ARBA" id="ARBA00022517"/>
    </source>
</evidence>
<dbReference type="InterPro" id="IPR002036">
    <property type="entry name" value="YbeY"/>
</dbReference>
<evidence type="ECO:0000256" key="7">
    <source>
        <dbReference type="ARBA" id="ARBA00022801"/>
    </source>
</evidence>
<accession>A0A9X2ILG4</accession>
<reference evidence="10" key="1">
    <citation type="submission" date="2022-05" db="EMBL/GenBank/DDBJ databases">
        <title>Comparative Genomics of Spacecraft Associated Microbes.</title>
        <authorList>
            <person name="Tran M.T."/>
            <person name="Wright A."/>
            <person name="Seuylemezian A."/>
            <person name="Eisen J."/>
            <person name="Coil D."/>
        </authorList>
    </citation>
    <scope>NUCLEOTIDE SEQUENCE</scope>
    <source>
        <strain evidence="10">214.1.1</strain>
    </source>
</reference>
<evidence type="ECO:0000256" key="4">
    <source>
        <dbReference type="ARBA" id="ARBA00022722"/>
    </source>
</evidence>
<keyword evidence="9" id="KW-0963">Cytoplasm</keyword>
<keyword evidence="4 9" id="KW-0540">Nuclease</keyword>
<dbReference type="EMBL" id="JAMBOL010000001">
    <property type="protein sequence ID" value="MCM3712834.1"/>
    <property type="molecule type" value="Genomic_DNA"/>
</dbReference>
<dbReference type="SUPFAM" id="SSF55486">
    <property type="entry name" value="Metalloproteases ('zincins'), catalytic domain"/>
    <property type="match status" value="1"/>
</dbReference>
<organism evidence="10 11">
    <name type="scientific">Halalkalibacter oceani</name>
    <dbReference type="NCBI Taxonomy" id="1653776"/>
    <lineage>
        <taxon>Bacteria</taxon>
        <taxon>Bacillati</taxon>
        <taxon>Bacillota</taxon>
        <taxon>Bacilli</taxon>
        <taxon>Bacillales</taxon>
        <taxon>Bacillaceae</taxon>
        <taxon>Halalkalibacter</taxon>
    </lineage>
</organism>
<evidence type="ECO:0000256" key="1">
    <source>
        <dbReference type="ARBA" id="ARBA00010875"/>
    </source>
</evidence>
<evidence type="ECO:0000313" key="10">
    <source>
        <dbReference type="EMBL" id="MCM3712834.1"/>
    </source>
</evidence>
<keyword evidence="3 9" id="KW-0698">rRNA processing</keyword>
<dbReference type="Gene3D" id="3.40.390.30">
    <property type="entry name" value="Metalloproteases ('zincins'), catalytic domain"/>
    <property type="match status" value="1"/>
</dbReference>
<dbReference type="PANTHER" id="PTHR46986">
    <property type="entry name" value="ENDORIBONUCLEASE YBEY, CHLOROPLASTIC"/>
    <property type="match status" value="1"/>
</dbReference>
<dbReference type="HAMAP" id="MF_00009">
    <property type="entry name" value="Endoribonucl_YbeY"/>
    <property type="match status" value="1"/>
</dbReference>
<keyword evidence="6 9" id="KW-0255">Endonuclease</keyword>
<dbReference type="GO" id="GO:0004222">
    <property type="term" value="F:metalloendopeptidase activity"/>
    <property type="evidence" value="ECO:0007669"/>
    <property type="project" value="InterPro"/>
</dbReference>
<keyword evidence="5 9" id="KW-0479">Metal-binding</keyword>
<dbReference type="NCBIfam" id="TIGR00043">
    <property type="entry name" value="rRNA maturation RNase YbeY"/>
    <property type="match status" value="1"/>
</dbReference>
<evidence type="ECO:0000256" key="3">
    <source>
        <dbReference type="ARBA" id="ARBA00022552"/>
    </source>
</evidence>
<dbReference type="InterPro" id="IPR023091">
    <property type="entry name" value="MetalPrtase_cat_dom_sf_prd"/>
</dbReference>
<keyword evidence="7 9" id="KW-0378">Hydrolase</keyword>
<dbReference type="Pfam" id="PF02130">
    <property type="entry name" value="YbeY"/>
    <property type="match status" value="1"/>
</dbReference>
<evidence type="ECO:0000313" key="11">
    <source>
        <dbReference type="Proteomes" id="UP001139179"/>
    </source>
</evidence>
<keyword evidence="2 9" id="KW-0690">Ribosome biogenesis</keyword>
<comment type="caution">
    <text evidence="10">The sequence shown here is derived from an EMBL/GenBank/DDBJ whole genome shotgun (WGS) entry which is preliminary data.</text>
</comment>
<feature type="binding site" evidence="9">
    <location>
        <position position="122"/>
    </location>
    <ligand>
        <name>Zn(2+)</name>
        <dbReference type="ChEBI" id="CHEBI:29105"/>
        <note>catalytic</note>
    </ligand>
</feature>
<comment type="similarity">
    <text evidence="1 9">Belongs to the endoribonuclease YbeY family.</text>
</comment>
<keyword evidence="11" id="KW-1185">Reference proteome</keyword>
<dbReference type="GO" id="GO:0008270">
    <property type="term" value="F:zinc ion binding"/>
    <property type="evidence" value="ECO:0007669"/>
    <property type="project" value="UniProtKB-UniRule"/>
</dbReference>
<evidence type="ECO:0000256" key="9">
    <source>
        <dbReference type="HAMAP-Rule" id="MF_00009"/>
    </source>
</evidence>
<comment type="function">
    <text evidence="9">Single strand-specific metallo-endoribonuclease involved in late-stage 70S ribosome quality control and in maturation of the 3' terminus of the 16S rRNA.</text>
</comment>
<dbReference type="PROSITE" id="PS01306">
    <property type="entry name" value="UPF0054"/>
    <property type="match status" value="1"/>
</dbReference>
<keyword evidence="8 9" id="KW-0862">Zinc</keyword>
<evidence type="ECO:0000256" key="6">
    <source>
        <dbReference type="ARBA" id="ARBA00022759"/>
    </source>
</evidence>